<dbReference type="EMBL" id="CP028775">
    <property type="protein sequence ID" value="AWU76130.1"/>
    <property type="molecule type" value="Genomic_DNA"/>
</dbReference>
<dbReference type="PRINTS" id="PR00625">
    <property type="entry name" value="JDOMAIN"/>
</dbReference>
<dbReference type="PROSITE" id="PS50076">
    <property type="entry name" value="DNAJ_2"/>
    <property type="match status" value="1"/>
</dbReference>
<feature type="domain" description="CR-type" evidence="9">
    <location>
        <begin position="146"/>
        <end position="230"/>
    </location>
</feature>
<dbReference type="InterPro" id="IPR036869">
    <property type="entry name" value="J_dom_sf"/>
</dbReference>
<dbReference type="SUPFAM" id="SSF49493">
    <property type="entry name" value="HSP40/DnaJ peptide-binding domain"/>
    <property type="match status" value="2"/>
</dbReference>
<gene>
    <name evidence="11" type="ORF">BOH78_3571</name>
    <name evidence="10" type="ORF">C5L36_0C00740</name>
</gene>
<dbReference type="InterPro" id="IPR044713">
    <property type="entry name" value="DNJA1/2-like"/>
</dbReference>
<dbReference type="GO" id="GO:0051082">
    <property type="term" value="F:unfolded protein binding"/>
    <property type="evidence" value="ECO:0007669"/>
    <property type="project" value="InterPro"/>
</dbReference>
<reference evidence="11" key="2">
    <citation type="submission" date="2017-01" db="EMBL/GenBank/DDBJ databases">
        <authorList>
            <person name="Mah S.A."/>
            <person name="Swanson W.J."/>
            <person name="Moy G.W."/>
            <person name="Vacquier V.D."/>
        </authorList>
    </citation>
    <scope>NUCLEOTIDE SEQUENCE [LARGE SCALE GENOMIC DNA]</scope>
    <source>
        <strain evidence="11">129</strain>
    </source>
</reference>
<dbReference type="SUPFAM" id="SSF57938">
    <property type="entry name" value="DnaJ/Hsp40 cysteine-rich domain"/>
    <property type="match status" value="1"/>
</dbReference>
<dbReference type="CDD" id="cd10747">
    <property type="entry name" value="DnaJ_C"/>
    <property type="match status" value="1"/>
</dbReference>
<keyword evidence="1 6" id="KW-0479">Metal-binding</keyword>
<dbReference type="Gene3D" id="1.10.287.110">
    <property type="entry name" value="DnaJ domain"/>
    <property type="match status" value="1"/>
</dbReference>
<evidence type="ECO:0000259" key="9">
    <source>
        <dbReference type="PROSITE" id="PS51188"/>
    </source>
</evidence>
<reference evidence="12" key="1">
    <citation type="journal article" date="2017" name="Genome Announc.">
        <title>Genome sequences of Cyberlindnera fabianii 65, Pichia kudriavzevii 129, and Saccharomyces cerevisiae 131 isolated from fermented masau fruits in Zimbabwe.</title>
        <authorList>
            <person name="van Rijswijck I.M.H."/>
            <person name="Derks M.F.L."/>
            <person name="Abee T."/>
            <person name="de Ridder D."/>
            <person name="Smid E.J."/>
        </authorList>
    </citation>
    <scope>NUCLEOTIDE SEQUENCE [LARGE SCALE GENOMIC DNA]</scope>
    <source>
        <strain evidence="12">129</strain>
    </source>
</reference>
<keyword evidence="2" id="KW-0677">Repeat</keyword>
<feature type="region of interest" description="Disordered" evidence="7">
    <location>
        <begin position="383"/>
        <end position="402"/>
    </location>
</feature>
<dbReference type="Proteomes" id="UP000189274">
    <property type="component" value="Unassembled WGS sequence"/>
</dbReference>
<name>A0A1V2LJH8_PICKU</name>
<evidence type="ECO:0000313" key="13">
    <source>
        <dbReference type="Proteomes" id="UP000249293"/>
    </source>
</evidence>
<dbReference type="InterPro" id="IPR008971">
    <property type="entry name" value="HSP40/DnaJ_pept-bd"/>
</dbReference>
<dbReference type="AlphaFoldDB" id="A0A1V2LJH8"/>
<reference evidence="10 13" key="3">
    <citation type="submission" date="2018-06" db="EMBL/GenBank/DDBJ databases">
        <title>Population genomics shows no distinction between pathogenic Candida krusei and environmental Pichia kudriavzevii: One species, four names.</title>
        <authorList>
            <person name="Douglass A.P."/>
            <person name="Offei B."/>
            <person name="Braun-Galleani S."/>
            <person name="Coughlan A.Y."/>
            <person name="Martos A."/>
            <person name="Ortiz-Merino R.A."/>
            <person name="Byrne K.P."/>
            <person name="Wolfe K.H."/>
        </authorList>
    </citation>
    <scope>NUCLEOTIDE SEQUENCE [LARGE SCALE GENOMIC DNA]</scope>
    <source>
        <strain evidence="10 13">CBS573</strain>
    </source>
</reference>
<evidence type="ECO:0000256" key="5">
    <source>
        <dbReference type="ARBA" id="ARBA00023186"/>
    </source>
</evidence>
<dbReference type="Proteomes" id="UP000249293">
    <property type="component" value="Chromosome 3"/>
</dbReference>
<evidence type="ECO:0000256" key="4">
    <source>
        <dbReference type="ARBA" id="ARBA00022833"/>
    </source>
</evidence>
<dbReference type="Pfam" id="PF00226">
    <property type="entry name" value="DnaJ"/>
    <property type="match status" value="1"/>
</dbReference>
<dbReference type="FunFam" id="2.10.230.10:FF:000001">
    <property type="entry name" value="DnaJ subfamily A member 2"/>
    <property type="match status" value="1"/>
</dbReference>
<proteinExistence type="predicted"/>
<dbReference type="PANTHER" id="PTHR43888">
    <property type="entry name" value="DNAJ-LIKE-2, ISOFORM A-RELATED"/>
    <property type="match status" value="1"/>
</dbReference>
<keyword evidence="4 6" id="KW-0862">Zinc</keyword>
<dbReference type="PROSITE" id="PS51188">
    <property type="entry name" value="ZF_CR"/>
    <property type="match status" value="1"/>
</dbReference>
<evidence type="ECO:0000256" key="7">
    <source>
        <dbReference type="SAM" id="MobiDB-lite"/>
    </source>
</evidence>
<dbReference type="Gene3D" id="2.10.230.10">
    <property type="entry name" value="Heat shock protein DnaJ, cysteine-rich domain"/>
    <property type="match status" value="1"/>
</dbReference>
<dbReference type="GO" id="GO:0008270">
    <property type="term" value="F:zinc ion binding"/>
    <property type="evidence" value="ECO:0007669"/>
    <property type="project" value="UniProtKB-KW"/>
</dbReference>
<feature type="zinc finger region" description="CR-type" evidence="6">
    <location>
        <begin position="146"/>
        <end position="230"/>
    </location>
</feature>
<dbReference type="FunFam" id="2.60.260.20:FF:000003">
    <property type="entry name" value="DnaJ subfamily A member 2"/>
    <property type="match status" value="1"/>
</dbReference>
<keyword evidence="3 6" id="KW-0863">Zinc-finger</keyword>
<organism evidence="11 12">
    <name type="scientific">Pichia kudriavzevii</name>
    <name type="common">Yeast</name>
    <name type="synonym">Issatchenkia orientalis</name>
    <dbReference type="NCBI Taxonomy" id="4909"/>
    <lineage>
        <taxon>Eukaryota</taxon>
        <taxon>Fungi</taxon>
        <taxon>Dikarya</taxon>
        <taxon>Ascomycota</taxon>
        <taxon>Saccharomycotina</taxon>
        <taxon>Pichiomycetes</taxon>
        <taxon>Pichiales</taxon>
        <taxon>Pichiaceae</taxon>
        <taxon>Pichia</taxon>
    </lineage>
</organism>
<dbReference type="VEuPathDB" id="FungiDB:C5L36_0C00740"/>
<dbReference type="GO" id="GO:0030544">
    <property type="term" value="F:Hsp70 protein binding"/>
    <property type="evidence" value="ECO:0007669"/>
    <property type="project" value="InterPro"/>
</dbReference>
<sequence length="443" mass="49815">MASLYEVLGVESSATEGEIRKAYRKLALKFHPDKVSPEERETSEIKFKEITEAYEILCDEDKRRDYDLGGSRREAPGYSFNDFEEFGGFGGGGFGGDFDADDFANFFGTNFNARRSGGNSSFNHPNVGELDIKFEINVTLKDLYFGKLIKKTYKRDTICIKCNGKGLRKNAVEIDCPACRGLGVVEEYRRMGGMAFVERVKCRQCDGKGKYSRPDDKCRKCKGSGTMKEECTCEFQIQRGSPNAGEVTINDMGHIKPNLPKGRAILKFTYTKDPKENELFHREGNDLYTKISVSLVDALCGFENEKLVQTLDHRWLNVKVPMGKVLKPGDCIVIKGEGMPIPGSMFNSSGDLFIGIEIIFPKDGWMVERGDRNRLMDILGHVENKPDANDNDQTDDEKSTPTVFQIKEKDAVPKSFNTYVNNTEVKTFGTGNDKGWFGGWFGW</sequence>
<feature type="domain" description="J" evidence="8">
    <location>
        <begin position="3"/>
        <end position="70"/>
    </location>
</feature>
<keyword evidence="13" id="KW-1185">Reference proteome</keyword>
<dbReference type="InterPro" id="IPR036410">
    <property type="entry name" value="HSP_DnaJ_Cys-rich_dom_sf"/>
</dbReference>
<dbReference type="Gene3D" id="2.60.260.20">
    <property type="entry name" value="Urease metallochaperone UreE, N-terminal domain"/>
    <property type="match status" value="2"/>
</dbReference>
<keyword evidence="5" id="KW-0143">Chaperone</keyword>
<dbReference type="Pfam" id="PF01556">
    <property type="entry name" value="DnaJ_C"/>
    <property type="match status" value="1"/>
</dbReference>
<dbReference type="GO" id="GO:0006457">
    <property type="term" value="P:protein folding"/>
    <property type="evidence" value="ECO:0007669"/>
    <property type="project" value="InterPro"/>
</dbReference>
<dbReference type="InterPro" id="IPR001305">
    <property type="entry name" value="HSP_DnaJ_Cys-rich_dom"/>
</dbReference>
<evidence type="ECO:0000256" key="1">
    <source>
        <dbReference type="ARBA" id="ARBA00022723"/>
    </source>
</evidence>
<evidence type="ECO:0000256" key="6">
    <source>
        <dbReference type="PROSITE-ProRule" id="PRU00546"/>
    </source>
</evidence>
<dbReference type="SMART" id="SM00271">
    <property type="entry name" value="DnaJ"/>
    <property type="match status" value="1"/>
</dbReference>
<dbReference type="Pfam" id="PF00684">
    <property type="entry name" value="DnaJ_CXXCXGXG"/>
    <property type="match status" value="1"/>
</dbReference>
<evidence type="ECO:0000313" key="10">
    <source>
        <dbReference type="EMBL" id="AWU76130.1"/>
    </source>
</evidence>
<dbReference type="PROSITE" id="PS00636">
    <property type="entry name" value="DNAJ_1"/>
    <property type="match status" value="1"/>
</dbReference>
<evidence type="ECO:0000259" key="8">
    <source>
        <dbReference type="PROSITE" id="PS50076"/>
    </source>
</evidence>
<evidence type="ECO:0000313" key="12">
    <source>
        <dbReference type="Proteomes" id="UP000189274"/>
    </source>
</evidence>
<evidence type="ECO:0000256" key="2">
    <source>
        <dbReference type="ARBA" id="ARBA00022737"/>
    </source>
</evidence>
<dbReference type="InterPro" id="IPR018253">
    <property type="entry name" value="DnaJ_domain_CS"/>
</dbReference>
<dbReference type="InterPro" id="IPR001623">
    <property type="entry name" value="DnaJ_domain"/>
</dbReference>
<dbReference type="InterPro" id="IPR002939">
    <property type="entry name" value="DnaJ_C"/>
</dbReference>
<dbReference type="CDD" id="cd10719">
    <property type="entry name" value="DnaJ_zf"/>
    <property type="match status" value="1"/>
</dbReference>
<dbReference type="STRING" id="4909.A0A1V2LJH8"/>
<dbReference type="EMBL" id="MQVM01000018">
    <property type="protein sequence ID" value="ONH72825.1"/>
    <property type="molecule type" value="Genomic_DNA"/>
</dbReference>
<protein>
    <submittedName>
        <fullName evidence="11">DnaJ protein XDJ1</fullName>
    </submittedName>
</protein>
<dbReference type="SUPFAM" id="SSF46565">
    <property type="entry name" value="Chaperone J-domain"/>
    <property type="match status" value="1"/>
</dbReference>
<dbReference type="OrthoDB" id="550424at2759"/>
<evidence type="ECO:0000256" key="3">
    <source>
        <dbReference type="ARBA" id="ARBA00022771"/>
    </source>
</evidence>
<evidence type="ECO:0000313" key="11">
    <source>
        <dbReference type="EMBL" id="ONH72825.1"/>
    </source>
</evidence>
<dbReference type="CDD" id="cd06257">
    <property type="entry name" value="DnaJ"/>
    <property type="match status" value="1"/>
</dbReference>
<accession>A0A1V2LJH8</accession>